<name>A0A7I8VEA2_9ANNE</name>
<evidence type="ECO:0000313" key="3">
    <source>
        <dbReference type="Proteomes" id="UP000549394"/>
    </source>
</evidence>
<dbReference type="Gene3D" id="2.40.50.90">
    <property type="match status" value="2"/>
</dbReference>
<comment type="caution">
    <text evidence="2">The sequence shown here is derived from an EMBL/GenBank/DDBJ whole genome shotgun (WGS) entry which is preliminary data.</text>
</comment>
<accession>A0A7I8VEA2</accession>
<keyword evidence="3" id="KW-1185">Reference proteome</keyword>
<dbReference type="InterPro" id="IPR035437">
    <property type="entry name" value="SNase_OB-fold_sf"/>
</dbReference>
<dbReference type="AlphaFoldDB" id="A0A7I8VEA2"/>
<evidence type="ECO:0000313" key="2">
    <source>
        <dbReference type="EMBL" id="CAD5114506.1"/>
    </source>
</evidence>
<feature type="domain" description="Tudor" evidence="1">
    <location>
        <begin position="267"/>
        <end position="325"/>
    </location>
</feature>
<dbReference type="Gene3D" id="2.30.30.140">
    <property type="match status" value="2"/>
</dbReference>
<dbReference type="SUPFAM" id="SSF63748">
    <property type="entry name" value="Tudor/PWWP/MBT"/>
    <property type="match status" value="2"/>
</dbReference>
<dbReference type="SMART" id="SM00333">
    <property type="entry name" value="TUDOR"/>
    <property type="match status" value="2"/>
</dbReference>
<proteinExistence type="predicted"/>
<evidence type="ECO:0000259" key="1">
    <source>
        <dbReference type="PROSITE" id="PS50304"/>
    </source>
</evidence>
<feature type="domain" description="Tudor" evidence="1">
    <location>
        <begin position="440"/>
        <end position="500"/>
    </location>
</feature>
<dbReference type="InterPro" id="IPR002999">
    <property type="entry name" value="Tudor"/>
</dbReference>
<dbReference type="PROSITE" id="PS50304">
    <property type="entry name" value="TUDOR"/>
    <property type="match status" value="2"/>
</dbReference>
<gene>
    <name evidence="2" type="ORF">DGYR_LOCUS3342</name>
</gene>
<protein>
    <submittedName>
        <fullName evidence="2">DgyrCDS3630</fullName>
    </submittedName>
</protein>
<dbReference type="Pfam" id="PF00567">
    <property type="entry name" value="TUDOR"/>
    <property type="match status" value="2"/>
</dbReference>
<reference evidence="2 3" key="1">
    <citation type="submission" date="2020-08" db="EMBL/GenBank/DDBJ databases">
        <authorList>
            <person name="Hejnol A."/>
        </authorList>
    </citation>
    <scope>NUCLEOTIDE SEQUENCE [LARGE SCALE GENOMIC DNA]</scope>
</reference>
<dbReference type="PANTHER" id="PTHR22948:SF76">
    <property type="entry name" value="FI20010P1-RELATED"/>
    <property type="match status" value="1"/>
</dbReference>
<dbReference type="PANTHER" id="PTHR22948">
    <property type="entry name" value="TUDOR DOMAIN CONTAINING PROTEIN"/>
    <property type="match status" value="1"/>
</dbReference>
<sequence length="749" mass="86234">MSDETINELSIKLLELFVEEGNGKLDRTIGPKYFRKYREIIPNKFLCEKGYVTVEDFVIRELSQTLSLRERDSVIEYHTSLETKKDIFRRKVLQNKSGCDLKDPTANIECTYSKSDFSYESSPVPSNVPVVEPIEELTYKGEKNPVAIKDTIELQNLYNEFTEKVPFRFLTKRSISTQKKVKEWKHAFDIFACTKWIEEKKETEKILYKVNPLTPPIEPGKLKFDSVDVAISAVYSVDSFYVQIMNEDDCRLELEEKVKNYKSLPTVIQKNTSCLASLQNLWFRANIETVFVDTKTVTVFFVDWGNRATLSWSEVRYLPPELASTPGYAYHCSLMPLPYVSTAHQKLRDLETCVTLKQIAPFDGNAIIVNLEIDGKDFTKSILNQTMPTLSIPDSCIRFQLIVTYLVSPKCFFAKLSDQTSELAKIQVDLKSLFQHVATQVHLGENVAIKLSSDGQDYCLRGRVVSTEDNCIKVRYLDLGDYENVNLSDVRKLPSEIDKKVPYEAVLLSLVDLNVDWACTTIVSRFVRRLIQSQVLTAVRCITSDSKELLVDLFTEDNRRVTDIVMDYLPKLFHGDAVLPDKVLRFHVYVVKVDKDNVWILLKDENTEYLFSALKYCSNDPELKRVKYVNLGSTVLTMDKSNYIRGIVEEIYGDRLVIRNIDSNDIVHVPIKLVFELPKYLSCVPKLIIKTKCRLSRFVWSEKTAEKLHKFLKIKGNRFQASINSKKNEIGLFLNGREISQIWAADEEE</sequence>
<dbReference type="InterPro" id="IPR050621">
    <property type="entry name" value="Tudor_domain_containing"/>
</dbReference>
<dbReference type="EMBL" id="CAJFCJ010000005">
    <property type="protein sequence ID" value="CAD5114506.1"/>
    <property type="molecule type" value="Genomic_DNA"/>
</dbReference>
<organism evidence="2 3">
    <name type="scientific">Dimorphilus gyrociliatus</name>
    <dbReference type="NCBI Taxonomy" id="2664684"/>
    <lineage>
        <taxon>Eukaryota</taxon>
        <taxon>Metazoa</taxon>
        <taxon>Spiralia</taxon>
        <taxon>Lophotrochozoa</taxon>
        <taxon>Annelida</taxon>
        <taxon>Polychaeta</taxon>
        <taxon>Polychaeta incertae sedis</taxon>
        <taxon>Dinophilidae</taxon>
        <taxon>Dimorphilus</taxon>
    </lineage>
</organism>
<dbReference type="Proteomes" id="UP000549394">
    <property type="component" value="Unassembled WGS sequence"/>
</dbReference>
<dbReference type="OrthoDB" id="439808at2759"/>